<dbReference type="GO" id="GO:0070403">
    <property type="term" value="F:NAD+ binding"/>
    <property type="evidence" value="ECO:0007669"/>
    <property type="project" value="InterPro"/>
</dbReference>
<dbReference type="GO" id="GO:0046872">
    <property type="term" value="F:metal ion binding"/>
    <property type="evidence" value="ECO:0007669"/>
    <property type="project" value="UniProtKB-KW"/>
</dbReference>
<keyword evidence="5" id="KW-0862">Zinc</keyword>
<dbReference type="PROSITE" id="PS50305">
    <property type="entry name" value="SIRTUIN"/>
    <property type="match status" value="1"/>
</dbReference>
<organism evidence="10 11">
    <name type="scientific">Blyttiomyces helicus</name>
    <dbReference type="NCBI Taxonomy" id="388810"/>
    <lineage>
        <taxon>Eukaryota</taxon>
        <taxon>Fungi</taxon>
        <taxon>Fungi incertae sedis</taxon>
        <taxon>Chytridiomycota</taxon>
        <taxon>Chytridiomycota incertae sedis</taxon>
        <taxon>Chytridiomycetes</taxon>
        <taxon>Chytridiomycetes incertae sedis</taxon>
        <taxon>Blyttiomyces</taxon>
    </lineage>
</organism>
<keyword evidence="11" id="KW-1185">Reference proteome</keyword>
<feature type="non-terminal residue" evidence="10">
    <location>
        <position position="1"/>
    </location>
</feature>
<evidence type="ECO:0000313" key="10">
    <source>
        <dbReference type="EMBL" id="RKO91242.1"/>
    </source>
</evidence>
<reference evidence="11" key="1">
    <citation type="journal article" date="2018" name="Nat. Microbiol.">
        <title>Leveraging single-cell genomics to expand the fungal tree of life.</title>
        <authorList>
            <person name="Ahrendt S.R."/>
            <person name="Quandt C.A."/>
            <person name="Ciobanu D."/>
            <person name="Clum A."/>
            <person name="Salamov A."/>
            <person name="Andreopoulos B."/>
            <person name="Cheng J.F."/>
            <person name="Woyke T."/>
            <person name="Pelin A."/>
            <person name="Henrissat B."/>
            <person name="Reynolds N.K."/>
            <person name="Benny G.L."/>
            <person name="Smith M.E."/>
            <person name="James T.Y."/>
            <person name="Grigoriev I.V."/>
        </authorList>
    </citation>
    <scope>NUCLEOTIDE SEQUENCE [LARGE SCALE GENOMIC DNA]</scope>
</reference>
<feature type="non-terminal residue" evidence="10">
    <location>
        <position position="235"/>
    </location>
</feature>
<evidence type="ECO:0000256" key="2">
    <source>
        <dbReference type="ARBA" id="ARBA00006924"/>
    </source>
</evidence>
<evidence type="ECO:0000256" key="5">
    <source>
        <dbReference type="ARBA" id="ARBA00022833"/>
    </source>
</evidence>
<evidence type="ECO:0000256" key="6">
    <source>
        <dbReference type="ARBA" id="ARBA00023027"/>
    </source>
</evidence>
<feature type="compositionally biased region" description="Acidic residues" evidence="8">
    <location>
        <begin position="91"/>
        <end position="104"/>
    </location>
</feature>
<dbReference type="InterPro" id="IPR029035">
    <property type="entry name" value="DHS-like_NAD/FAD-binding_dom"/>
</dbReference>
<dbReference type="GO" id="GO:0005634">
    <property type="term" value="C:nucleus"/>
    <property type="evidence" value="ECO:0007669"/>
    <property type="project" value="TreeGrafter"/>
</dbReference>
<name>A0A4P9WFX8_9FUNG</name>
<comment type="caution">
    <text evidence="7">Lacks conserved residue(s) required for the propagation of feature annotation.</text>
</comment>
<accession>A0A4P9WFX8</accession>
<dbReference type="PANTHER" id="PTHR11085:SF6">
    <property type="entry name" value="NAD-DEPENDENT PROTEIN DEACETYLASE SIRTUIN-2"/>
    <property type="match status" value="1"/>
</dbReference>
<proteinExistence type="inferred from homology"/>
<comment type="cofactor">
    <cofactor evidence="1">
        <name>Zn(2+)</name>
        <dbReference type="ChEBI" id="CHEBI:29105"/>
    </cofactor>
</comment>
<dbReference type="Proteomes" id="UP000269721">
    <property type="component" value="Unassembled WGS sequence"/>
</dbReference>
<feature type="domain" description="Deacetylase sirtuin-type" evidence="9">
    <location>
        <begin position="1"/>
        <end position="232"/>
    </location>
</feature>
<evidence type="ECO:0000256" key="8">
    <source>
        <dbReference type="SAM" id="MobiDB-lite"/>
    </source>
</evidence>
<dbReference type="InterPro" id="IPR026591">
    <property type="entry name" value="Sirtuin_cat_small_dom_sf"/>
</dbReference>
<dbReference type="GO" id="GO:0017136">
    <property type="term" value="F:histone deacetylase activity, NAD-dependent"/>
    <property type="evidence" value="ECO:0007669"/>
    <property type="project" value="TreeGrafter"/>
</dbReference>
<dbReference type="SUPFAM" id="SSF52467">
    <property type="entry name" value="DHS-like NAD/FAD-binding domain"/>
    <property type="match status" value="1"/>
</dbReference>
<dbReference type="InterPro" id="IPR050134">
    <property type="entry name" value="NAD-dep_sirtuin_deacylases"/>
</dbReference>
<dbReference type="Gene3D" id="3.40.50.1220">
    <property type="entry name" value="TPP-binding domain"/>
    <property type="match status" value="1"/>
</dbReference>
<evidence type="ECO:0000256" key="3">
    <source>
        <dbReference type="ARBA" id="ARBA00022679"/>
    </source>
</evidence>
<keyword evidence="3" id="KW-0808">Transferase</keyword>
<dbReference type="InterPro" id="IPR026590">
    <property type="entry name" value="Ssirtuin_cat_dom"/>
</dbReference>
<dbReference type="AlphaFoldDB" id="A0A4P9WFX8"/>
<dbReference type="PANTHER" id="PTHR11085">
    <property type="entry name" value="NAD-DEPENDENT PROTEIN DEACYLASE SIRTUIN-5, MITOCHONDRIAL-RELATED"/>
    <property type="match status" value="1"/>
</dbReference>
<evidence type="ECO:0000313" key="11">
    <source>
        <dbReference type="Proteomes" id="UP000269721"/>
    </source>
</evidence>
<dbReference type="Pfam" id="PF02146">
    <property type="entry name" value="SIR2"/>
    <property type="match status" value="1"/>
</dbReference>
<keyword evidence="6" id="KW-0520">NAD</keyword>
<evidence type="ECO:0000256" key="4">
    <source>
        <dbReference type="ARBA" id="ARBA00022723"/>
    </source>
</evidence>
<evidence type="ECO:0000259" key="9">
    <source>
        <dbReference type="PROSITE" id="PS50305"/>
    </source>
</evidence>
<dbReference type="Gene3D" id="3.30.1600.10">
    <property type="entry name" value="SIR2/SIRT2 'Small Domain"/>
    <property type="match status" value="1"/>
</dbReference>
<dbReference type="InterPro" id="IPR003000">
    <property type="entry name" value="Sirtuin"/>
</dbReference>
<dbReference type="OrthoDB" id="420264at2759"/>
<protein>
    <submittedName>
        <fullName evidence="10">DHS-like NAD/FAD-binding domain-containing protein</fullName>
    </submittedName>
</protein>
<keyword evidence="4" id="KW-0479">Metal-binding</keyword>
<dbReference type="EMBL" id="KZ995160">
    <property type="protein sequence ID" value="RKO91242.1"/>
    <property type="molecule type" value="Genomic_DNA"/>
</dbReference>
<gene>
    <name evidence="10" type="ORF">BDK51DRAFT_13023</name>
</gene>
<feature type="region of interest" description="Disordered" evidence="8">
    <location>
        <begin position="87"/>
        <end position="113"/>
    </location>
</feature>
<evidence type="ECO:0000256" key="7">
    <source>
        <dbReference type="PROSITE-ProRule" id="PRU00236"/>
    </source>
</evidence>
<evidence type="ECO:0000256" key="1">
    <source>
        <dbReference type="ARBA" id="ARBA00001947"/>
    </source>
</evidence>
<sequence>RYNLPHPQAIFDINYFRRNPQPFYTLASEIYPGNFSPTTCHYFVRLLSEKGILLRQYTQNIDTLERLAGIDPDLIVEAHGSFATAQCVGPEETDSSESDSDSDDAAATTRQTTLPHAATVPRCESCSGLVKPDIVFFGEKLPPRFSQLSRDDLGKCDLLIVIGTSLAVYPFASLINYPAEDVPRLLINREVVGVHARGFDFVGDVQRLRRDALFEGGCDEGVIKLAELLGWGEEL</sequence>
<comment type="similarity">
    <text evidence="2">Belongs to the sirtuin family. Class I subfamily.</text>
</comment>